<dbReference type="Gene3D" id="1.10.3080.10">
    <property type="entry name" value="Clc chloride channel"/>
    <property type="match status" value="1"/>
</dbReference>
<dbReference type="InterPro" id="IPR001807">
    <property type="entry name" value="ClC"/>
</dbReference>
<protein>
    <submittedName>
        <fullName evidence="11">Chloride channel protein</fullName>
    </submittedName>
</protein>
<dbReference type="GO" id="GO:0034707">
    <property type="term" value="C:chloride channel complex"/>
    <property type="evidence" value="ECO:0007669"/>
    <property type="project" value="UniProtKB-KW"/>
</dbReference>
<evidence type="ECO:0000256" key="1">
    <source>
        <dbReference type="ARBA" id="ARBA00004141"/>
    </source>
</evidence>
<feature type="transmembrane region" description="Helical" evidence="10">
    <location>
        <begin position="329"/>
        <end position="349"/>
    </location>
</feature>
<dbReference type="CDD" id="cd00400">
    <property type="entry name" value="Voltage_gated_ClC"/>
    <property type="match status" value="1"/>
</dbReference>
<accession>A0A8J6IN99</accession>
<keyword evidence="5" id="KW-0406">Ion transport</keyword>
<organism evidence="11 12">
    <name type="scientific">Neptunicella marina</name>
    <dbReference type="NCBI Taxonomy" id="2125989"/>
    <lineage>
        <taxon>Bacteria</taxon>
        <taxon>Pseudomonadati</taxon>
        <taxon>Pseudomonadota</taxon>
        <taxon>Gammaproteobacteria</taxon>
        <taxon>Alteromonadales</taxon>
        <taxon>Alteromonadaceae</taxon>
        <taxon>Neptunicella</taxon>
    </lineage>
</organism>
<dbReference type="InterPro" id="IPR050368">
    <property type="entry name" value="ClC-type_chloride_channel"/>
</dbReference>
<name>A0A8J6IN99_9ALTE</name>
<evidence type="ECO:0000313" key="12">
    <source>
        <dbReference type="Proteomes" id="UP000601768"/>
    </source>
</evidence>
<feature type="transmembrane region" description="Helical" evidence="10">
    <location>
        <begin position="61"/>
        <end position="80"/>
    </location>
</feature>
<dbReference type="SUPFAM" id="SSF81340">
    <property type="entry name" value="Clc chloride channel"/>
    <property type="match status" value="1"/>
</dbReference>
<evidence type="ECO:0000256" key="6">
    <source>
        <dbReference type="ARBA" id="ARBA00023136"/>
    </source>
</evidence>
<feature type="transmembrane region" description="Helical" evidence="10">
    <location>
        <begin position="263"/>
        <end position="281"/>
    </location>
</feature>
<keyword evidence="4 10" id="KW-1133">Transmembrane helix</keyword>
<dbReference type="Pfam" id="PF00654">
    <property type="entry name" value="Voltage_CLC"/>
    <property type="match status" value="1"/>
</dbReference>
<keyword evidence="2" id="KW-0813">Transport</keyword>
<comment type="caution">
    <text evidence="11">The sequence shown here is derived from an EMBL/GenBank/DDBJ whole genome shotgun (WGS) entry which is preliminary data.</text>
</comment>
<evidence type="ECO:0000256" key="5">
    <source>
        <dbReference type="ARBA" id="ARBA00023065"/>
    </source>
</evidence>
<sequence length="560" mass="61665">MSLKPYHYELSHPRTSIQRCVLGVVGGVCAALLIILFRLAIEGLQSFYLERADDFTTLDPTFRFILPIGGVICIILFAYLTKFRHNRTGIPYVIHRLKTRYGHMPLRPTLNQFFGGAVSLATGFSVGREGPSVHLGAAGSSFFGEWFRLPHNSIRLLAGCGVAAGISASFNTPFAAVIFVMEVVLREYKVHMFIPIMLAAACGSILTRLVFGEDHEMAYLQFISLDYWMYLYLILLGFILGAAGSLFNFQLMRMIRSFSHYKMLTRLLIAGLATGIVGILIPQAMGSGLSAIEMVNHAPDGVHILVAILAGKFVLTIVALGLGVPGGIVGPTFGIGVLIGAIVLLPLSIVVNDVTVFTSSFALLGMAGMMTSVLHAPLAALAAVMELSYNPEVILPAMLVIVASYVTSAQLFKNRSIFTQQLQFQKLPYQSTSVQFTLQNTGVLAVVDKDFKLVNESEQEPLQAHLEKLQDTLLVNTLELDSEHEYALIEWDTSLSRHENEPLKSVKMQGISALCTLAEVYVMLQAERRGAVYVYDRSPHNIVGIITWNNLRNYLHKEDF</sequence>
<keyword evidence="8" id="KW-0868">Chloride</keyword>
<keyword evidence="7" id="KW-0869">Chloride channel</keyword>
<evidence type="ECO:0000256" key="9">
    <source>
        <dbReference type="ARBA" id="ARBA00023303"/>
    </source>
</evidence>
<evidence type="ECO:0000313" key="11">
    <source>
        <dbReference type="EMBL" id="MBC3765160.1"/>
    </source>
</evidence>
<proteinExistence type="predicted"/>
<feature type="transmembrane region" description="Helical" evidence="10">
    <location>
        <begin position="301"/>
        <end position="322"/>
    </location>
</feature>
<feature type="transmembrane region" description="Helical" evidence="10">
    <location>
        <begin position="20"/>
        <end position="41"/>
    </location>
</feature>
<evidence type="ECO:0000256" key="10">
    <source>
        <dbReference type="SAM" id="Phobius"/>
    </source>
</evidence>
<feature type="transmembrane region" description="Helical" evidence="10">
    <location>
        <begin position="156"/>
        <end position="180"/>
    </location>
</feature>
<evidence type="ECO:0000256" key="2">
    <source>
        <dbReference type="ARBA" id="ARBA00022448"/>
    </source>
</evidence>
<reference evidence="11" key="1">
    <citation type="journal article" date="2018" name="Int. J. Syst. Evol. Microbiol.">
        <title>Neptunicella marina gen. nov., sp. nov., isolated from surface seawater.</title>
        <authorList>
            <person name="Liu X."/>
            <person name="Lai Q."/>
            <person name="Du Y."/>
            <person name="Zhang X."/>
            <person name="Liu Z."/>
            <person name="Sun F."/>
            <person name="Shao Z."/>
        </authorList>
    </citation>
    <scope>NUCLEOTIDE SEQUENCE</scope>
    <source>
        <strain evidence="11">S27-2</strain>
    </source>
</reference>
<keyword evidence="12" id="KW-1185">Reference proteome</keyword>
<dbReference type="GO" id="GO:0005254">
    <property type="term" value="F:chloride channel activity"/>
    <property type="evidence" value="ECO:0007669"/>
    <property type="project" value="UniProtKB-KW"/>
</dbReference>
<dbReference type="RefSeq" id="WP_186505638.1">
    <property type="nucleotide sequence ID" value="NZ_JACNEP010000003.1"/>
</dbReference>
<reference evidence="11" key="2">
    <citation type="submission" date="2020-08" db="EMBL/GenBank/DDBJ databases">
        <authorList>
            <person name="Lai Q."/>
        </authorList>
    </citation>
    <scope>NUCLEOTIDE SEQUENCE</scope>
    <source>
        <strain evidence="11">S27-2</strain>
    </source>
</reference>
<feature type="transmembrane region" description="Helical" evidence="10">
    <location>
        <begin position="192"/>
        <end position="211"/>
    </location>
</feature>
<dbReference type="AlphaFoldDB" id="A0A8J6IN99"/>
<dbReference type="EMBL" id="JACNEP010000003">
    <property type="protein sequence ID" value="MBC3765160.1"/>
    <property type="molecule type" value="Genomic_DNA"/>
</dbReference>
<feature type="transmembrane region" description="Helical" evidence="10">
    <location>
        <begin position="361"/>
        <end position="381"/>
    </location>
</feature>
<keyword evidence="3 10" id="KW-0812">Transmembrane</keyword>
<dbReference type="PANTHER" id="PTHR43427">
    <property type="entry name" value="CHLORIDE CHANNEL PROTEIN CLC-E"/>
    <property type="match status" value="1"/>
</dbReference>
<keyword evidence="9" id="KW-0407">Ion channel</keyword>
<feature type="transmembrane region" description="Helical" evidence="10">
    <location>
        <begin position="393"/>
        <end position="412"/>
    </location>
</feature>
<dbReference type="PANTHER" id="PTHR43427:SF6">
    <property type="entry name" value="CHLORIDE CHANNEL PROTEIN CLC-E"/>
    <property type="match status" value="1"/>
</dbReference>
<dbReference type="Proteomes" id="UP000601768">
    <property type="component" value="Unassembled WGS sequence"/>
</dbReference>
<keyword evidence="6 10" id="KW-0472">Membrane</keyword>
<evidence type="ECO:0000256" key="8">
    <source>
        <dbReference type="ARBA" id="ARBA00023214"/>
    </source>
</evidence>
<evidence type="ECO:0000256" key="7">
    <source>
        <dbReference type="ARBA" id="ARBA00023173"/>
    </source>
</evidence>
<evidence type="ECO:0000256" key="3">
    <source>
        <dbReference type="ARBA" id="ARBA00022692"/>
    </source>
</evidence>
<dbReference type="PRINTS" id="PR00762">
    <property type="entry name" value="CLCHANNEL"/>
</dbReference>
<comment type="subcellular location">
    <subcellularLocation>
        <location evidence="1">Membrane</location>
        <topology evidence="1">Multi-pass membrane protein</topology>
    </subcellularLocation>
</comment>
<dbReference type="InterPro" id="IPR014743">
    <property type="entry name" value="Cl-channel_core"/>
</dbReference>
<gene>
    <name evidence="11" type="ORF">H8B19_04690</name>
</gene>
<feature type="transmembrane region" description="Helical" evidence="10">
    <location>
        <begin position="231"/>
        <end position="251"/>
    </location>
</feature>
<evidence type="ECO:0000256" key="4">
    <source>
        <dbReference type="ARBA" id="ARBA00022989"/>
    </source>
</evidence>